<dbReference type="FunFam" id="3.80.10.10:FF:000095">
    <property type="entry name" value="LRR receptor-like serine/threonine-protein kinase GSO1"/>
    <property type="match status" value="1"/>
</dbReference>
<proteinExistence type="inferred from homology"/>
<keyword evidence="6 12" id="KW-0732">Signal</keyword>
<keyword evidence="4" id="KW-0433">Leucine-rich repeat</keyword>
<dbReference type="Pfam" id="PF08263">
    <property type="entry name" value="LRRNT_2"/>
    <property type="match status" value="1"/>
</dbReference>
<feature type="domain" description="Leucine-rich repeat-containing N-terminal plant-type" evidence="13">
    <location>
        <begin position="42"/>
        <end position="82"/>
    </location>
</feature>
<dbReference type="InterPro" id="IPR032675">
    <property type="entry name" value="LRR_dom_sf"/>
</dbReference>
<dbReference type="InterPro" id="IPR003591">
    <property type="entry name" value="Leu-rich_rpt_typical-subtyp"/>
</dbReference>
<keyword evidence="8 11" id="KW-1133">Transmembrane helix</keyword>
<gene>
    <name evidence="15" type="ORF">Sango_2617200</name>
</gene>
<evidence type="ECO:0000259" key="14">
    <source>
        <dbReference type="Pfam" id="PF23598"/>
    </source>
</evidence>
<evidence type="ECO:0000256" key="3">
    <source>
        <dbReference type="ARBA" id="ARBA00022475"/>
    </source>
</evidence>
<evidence type="ECO:0000256" key="10">
    <source>
        <dbReference type="ARBA" id="ARBA00023180"/>
    </source>
</evidence>
<dbReference type="Pfam" id="PF00560">
    <property type="entry name" value="LRR_1"/>
    <property type="match status" value="9"/>
</dbReference>
<evidence type="ECO:0000313" key="15">
    <source>
        <dbReference type="EMBL" id="KAK4384932.1"/>
    </source>
</evidence>
<dbReference type="PANTHER" id="PTHR48063">
    <property type="entry name" value="LRR RECEPTOR-LIKE KINASE"/>
    <property type="match status" value="1"/>
</dbReference>
<dbReference type="PANTHER" id="PTHR48063:SF101">
    <property type="entry name" value="LRR RECEPTOR-LIKE SERINE_THREONINE-PROTEIN KINASE FLS2"/>
    <property type="match status" value="1"/>
</dbReference>
<evidence type="ECO:0000256" key="8">
    <source>
        <dbReference type="ARBA" id="ARBA00022989"/>
    </source>
</evidence>
<accession>A0AAE1TCM2</accession>
<evidence type="ECO:0000256" key="5">
    <source>
        <dbReference type="ARBA" id="ARBA00022692"/>
    </source>
</evidence>
<keyword evidence="3" id="KW-1003">Cell membrane</keyword>
<evidence type="ECO:0000256" key="7">
    <source>
        <dbReference type="ARBA" id="ARBA00022737"/>
    </source>
</evidence>
<dbReference type="AlphaFoldDB" id="A0AAE1TCM2"/>
<evidence type="ECO:0000259" key="13">
    <source>
        <dbReference type="Pfam" id="PF08263"/>
    </source>
</evidence>
<dbReference type="InterPro" id="IPR001611">
    <property type="entry name" value="Leu-rich_rpt"/>
</dbReference>
<dbReference type="Pfam" id="PF23598">
    <property type="entry name" value="LRR_14"/>
    <property type="match status" value="1"/>
</dbReference>
<keyword evidence="15" id="KW-0675">Receptor</keyword>
<evidence type="ECO:0000256" key="1">
    <source>
        <dbReference type="ARBA" id="ARBA00004251"/>
    </source>
</evidence>
<evidence type="ECO:0000256" key="12">
    <source>
        <dbReference type="SAM" id="SignalP"/>
    </source>
</evidence>
<dbReference type="GO" id="GO:0006952">
    <property type="term" value="P:defense response"/>
    <property type="evidence" value="ECO:0007669"/>
    <property type="project" value="UniProtKB-ARBA"/>
</dbReference>
<dbReference type="GO" id="GO:0005886">
    <property type="term" value="C:plasma membrane"/>
    <property type="evidence" value="ECO:0007669"/>
    <property type="project" value="UniProtKB-SubCell"/>
</dbReference>
<reference evidence="15" key="1">
    <citation type="submission" date="2020-06" db="EMBL/GenBank/DDBJ databases">
        <authorList>
            <person name="Li T."/>
            <person name="Hu X."/>
            <person name="Zhang T."/>
            <person name="Song X."/>
            <person name="Zhang H."/>
            <person name="Dai N."/>
            <person name="Sheng W."/>
            <person name="Hou X."/>
            <person name="Wei L."/>
        </authorList>
    </citation>
    <scope>NUCLEOTIDE SEQUENCE</scope>
    <source>
        <strain evidence="15">K16</strain>
        <tissue evidence="15">Leaf</tissue>
    </source>
</reference>
<evidence type="ECO:0000256" key="2">
    <source>
        <dbReference type="ARBA" id="ARBA00009592"/>
    </source>
</evidence>
<dbReference type="InterPro" id="IPR055414">
    <property type="entry name" value="LRR_R13L4/SHOC2-like"/>
</dbReference>
<comment type="caution">
    <text evidence="15">The sequence shown here is derived from an EMBL/GenBank/DDBJ whole genome shotgun (WGS) entry which is preliminary data.</text>
</comment>
<evidence type="ECO:0000313" key="16">
    <source>
        <dbReference type="Proteomes" id="UP001289374"/>
    </source>
</evidence>
<dbReference type="Gene3D" id="3.80.10.10">
    <property type="entry name" value="Ribonuclease Inhibitor"/>
    <property type="match status" value="3"/>
</dbReference>
<evidence type="ECO:0000256" key="11">
    <source>
        <dbReference type="SAM" id="Phobius"/>
    </source>
</evidence>
<evidence type="ECO:0000256" key="4">
    <source>
        <dbReference type="ARBA" id="ARBA00022614"/>
    </source>
</evidence>
<dbReference type="InterPro" id="IPR046956">
    <property type="entry name" value="RLP23-like"/>
</dbReference>
<protein>
    <submittedName>
        <fullName evidence="15">Receptor-like protein EIX1</fullName>
    </submittedName>
</protein>
<feature type="transmembrane region" description="Helical" evidence="11">
    <location>
        <begin position="910"/>
        <end position="931"/>
    </location>
</feature>
<keyword evidence="9 11" id="KW-0472">Membrane</keyword>
<dbReference type="GO" id="GO:0051707">
    <property type="term" value="P:response to other organism"/>
    <property type="evidence" value="ECO:0007669"/>
    <property type="project" value="UniProtKB-ARBA"/>
</dbReference>
<reference evidence="15" key="2">
    <citation type="journal article" date="2024" name="Plant">
        <title>Genomic evolution and insights into agronomic trait innovations of Sesamum species.</title>
        <authorList>
            <person name="Miao H."/>
            <person name="Wang L."/>
            <person name="Qu L."/>
            <person name="Liu H."/>
            <person name="Sun Y."/>
            <person name="Le M."/>
            <person name="Wang Q."/>
            <person name="Wei S."/>
            <person name="Zheng Y."/>
            <person name="Lin W."/>
            <person name="Duan Y."/>
            <person name="Cao H."/>
            <person name="Xiong S."/>
            <person name="Wang X."/>
            <person name="Wei L."/>
            <person name="Li C."/>
            <person name="Ma Q."/>
            <person name="Ju M."/>
            <person name="Zhao R."/>
            <person name="Li G."/>
            <person name="Mu C."/>
            <person name="Tian Q."/>
            <person name="Mei H."/>
            <person name="Zhang T."/>
            <person name="Gao T."/>
            <person name="Zhang H."/>
        </authorList>
    </citation>
    <scope>NUCLEOTIDE SEQUENCE</scope>
    <source>
        <strain evidence="15">K16</strain>
    </source>
</reference>
<name>A0AAE1TCM2_9LAMI</name>
<dbReference type="SUPFAM" id="SSF52058">
    <property type="entry name" value="L domain-like"/>
    <property type="match status" value="3"/>
</dbReference>
<dbReference type="FunFam" id="3.80.10.10:FF:000111">
    <property type="entry name" value="LRR receptor-like serine/threonine-protein kinase ERECTA"/>
    <property type="match status" value="1"/>
</dbReference>
<dbReference type="FunFam" id="3.80.10.10:FF:000129">
    <property type="entry name" value="Leucine-rich repeat receptor-like kinase"/>
    <property type="match status" value="1"/>
</dbReference>
<dbReference type="Proteomes" id="UP001289374">
    <property type="component" value="Unassembled WGS sequence"/>
</dbReference>
<sequence>MKCFRLLALLLVLFVLAGTFMSILVHSSQVNSTNTSVRCWDRERQALLNIKDELVDTYGQLTSWGNHDDQRDDCCEWRGVHCHNRSNHVTQLNLGFSQLRGKISTSLLELQHLRYLDLSYNDFEYAPIPKFIASLTKLRYLNLARANLSGPIPRRIGNLSKLVYFDISYNDCYSENIDWVLSLDSLEHLGLSSTNLSKATNWLQALSKLTSIKELYLAQGALPETPPSLLPKINGSAPLAILDLSSNSYPSMMTLFRWFSNFSSTGMRSINLAGNSIAGPIPDVFENMMSLEYLDLSQSDIQGGIPKYFGNMSSLTNLVMYGSNLTGDFSELIMNLSGPVQEKLESLVLTENNLSGLFPNMSGFSSLMQLQLERNQLSGSIQEGHLQLPHLDFLALSSNRLTGPIPDLSFSSLLGILYLDNNMFNGTLTQRIGSLSQLLVLDLSFNSYLEVKFNPYWVPTFQLSYLNLRQCKLGKYFPAWIKTQKELEHLDISNTGISDILPSWFVLVSPRLIYLNASNNQMYGVSSLRDALVPHSRLRATTLDISRNKISGSVNFLCYVQEWGLLDLSDNLFASQIPDCFANFRWLRFLNLANNHLSGEIPISFGSLSALTLLHLRNNSLSGELPTSMSNCTSLEMIDVGDNRLTGTIPDWIGDSFPKLRVLVLRSNAFYGSMPSSLCHLANLQILDISSNKISQVIPKCLQDFNAMATDLNPDPFSSPWGTLQVPSDYTWEMSNIKSFQSAYFMWKGMEVKYTNHLGLVKLIDFSDNSLAGEIPSGITELVGLVGLNISWNNLIGPIPPDIGQLKSLNFLDFSRNHLSGGIPTSLGNLSHLGVLDLSYNNLSGRIPLSGQGLTFPASAYVGNTGLCGRPLNKSCPGDESYQDPNSEVNGSNVIKEGESEDDRFITEGFYVTLGLGFIIGFWGIIGTILLNKRFRYTFFEHLDAIGKTLWKYFQNQ</sequence>
<keyword evidence="7" id="KW-0677">Repeat</keyword>
<organism evidence="15 16">
    <name type="scientific">Sesamum angolense</name>
    <dbReference type="NCBI Taxonomy" id="2727404"/>
    <lineage>
        <taxon>Eukaryota</taxon>
        <taxon>Viridiplantae</taxon>
        <taxon>Streptophyta</taxon>
        <taxon>Embryophyta</taxon>
        <taxon>Tracheophyta</taxon>
        <taxon>Spermatophyta</taxon>
        <taxon>Magnoliopsida</taxon>
        <taxon>eudicotyledons</taxon>
        <taxon>Gunneridae</taxon>
        <taxon>Pentapetalae</taxon>
        <taxon>asterids</taxon>
        <taxon>lamiids</taxon>
        <taxon>Lamiales</taxon>
        <taxon>Pedaliaceae</taxon>
        <taxon>Sesamum</taxon>
    </lineage>
</organism>
<keyword evidence="10" id="KW-0325">Glycoprotein</keyword>
<evidence type="ECO:0000256" key="6">
    <source>
        <dbReference type="ARBA" id="ARBA00022729"/>
    </source>
</evidence>
<feature type="chain" id="PRO_5042195437" evidence="12">
    <location>
        <begin position="18"/>
        <end position="957"/>
    </location>
</feature>
<comment type="subcellular location">
    <subcellularLocation>
        <location evidence="1">Cell membrane</location>
        <topology evidence="1">Single-pass type I membrane protein</topology>
    </subcellularLocation>
</comment>
<keyword evidence="16" id="KW-1185">Reference proteome</keyword>
<keyword evidence="5 11" id="KW-0812">Transmembrane</keyword>
<dbReference type="InterPro" id="IPR013210">
    <property type="entry name" value="LRR_N_plant-typ"/>
</dbReference>
<dbReference type="SMART" id="SM00369">
    <property type="entry name" value="LRR_TYP"/>
    <property type="match status" value="8"/>
</dbReference>
<dbReference type="EMBL" id="JACGWL010000016">
    <property type="protein sequence ID" value="KAK4384932.1"/>
    <property type="molecule type" value="Genomic_DNA"/>
</dbReference>
<comment type="similarity">
    <text evidence="2">Belongs to the RLP family.</text>
</comment>
<feature type="signal peptide" evidence="12">
    <location>
        <begin position="1"/>
        <end position="17"/>
    </location>
</feature>
<feature type="domain" description="Disease resistance R13L4/SHOC-2-like LRR" evidence="14">
    <location>
        <begin position="103"/>
        <end position="217"/>
    </location>
</feature>
<evidence type="ECO:0000256" key="9">
    <source>
        <dbReference type="ARBA" id="ARBA00023136"/>
    </source>
</evidence>